<keyword evidence="2" id="KW-0808">Transferase</keyword>
<dbReference type="InterPro" id="IPR001245">
    <property type="entry name" value="Ser-Thr/Tyr_kinase_cat_dom"/>
</dbReference>
<keyword evidence="3" id="KW-0547">Nucleotide-binding</keyword>
<keyword evidence="4" id="KW-0418">Kinase</keyword>
<evidence type="ECO:0000256" key="2">
    <source>
        <dbReference type="ARBA" id="ARBA00022679"/>
    </source>
</evidence>
<evidence type="ECO:0000256" key="1">
    <source>
        <dbReference type="ARBA" id="ARBA00022527"/>
    </source>
</evidence>
<dbReference type="Gramene" id="CDP17676">
    <property type="protein sequence ID" value="CDP17676"/>
    <property type="gene ID" value="GSCOC_T00013218001"/>
</dbReference>
<dbReference type="Pfam" id="PF07714">
    <property type="entry name" value="PK_Tyr_Ser-Thr"/>
    <property type="match status" value="1"/>
</dbReference>
<sequence length="138" mass="15512">MAPEYAMEGRFSEKSDVYSFGVLLLEIVSGRRNTSFYNDENEVSLLGHAWKLWNANEATKLIDAAIVNSGIQTEMLRYIHVGLLCVQQFAKDRPDVSAVLLMLTSEISNLPRLKFLVIQEDYVPQKSLVPTGFIAITT</sequence>
<evidence type="ECO:0000256" key="3">
    <source>
        <dbReference type="ARBA" id="ARBA00022741"/>
    </source>
</evidence>
<name>A0A068VAG6_COFCA</name>
<protein>
    <recommendedName>
        <fullName evidence="6">Protein kinase domain-containing protein</fullName>
    </recommendedName>
</protein>
<evidence type="ECO:0000256" key="4">
    <source>
        <dbReference type="ARBA" id="ARBA00022777"/>
    </source>
</evidence>
<dbReference type="GO" id="GO:0005886">
    <property type="term" value="C:plasma membrane"/>
    <property type="evidence" value="ECO:0007669"/>
    <property type="project" value="TreeGrafter"/>
</dbReference>
<dbReference type="EMBL" id="HG739256">
    <property type="protein sequence ID" value="CDP17676.1"/>
    <property type="molecule type" value="Genomic_DNA"/>
</dbReference>
<dbReference type="GO" id="GO:0005524">
    <property type="term" value="F:ATP binding"/>
    <property type="evidence" value="ECO:0007669"/>
    <property type="project" value="UniProtKB-KW"/>
</dbReference>
<evidence type="ECO:0000259" key="6">
    <source>
        <dbReference type="PROSITE" id="PS50011"/>
    </source>
</evidence>
<dbReference type="Gene3D" id="1.10.510.10">
    <property type="entry name" value="Transferase(Phosphotransferase) domain 1"/>
    <property type="match status" value="1"/>
</dbReference>
<dbReference type="PANTHER" id="PTHR27002:SF1082">
    <property type="entry name" value="OS06G0693000 PROTEIN"/>
    <property type="match status" value="1"/>
</dbReference>
<reference evidence="8" key="1">
    <citation type="journal article" date="2014" name="Science">
        <title>The coffee genome provides insight into the convergent evolution of caffeine biosynthesis.</title>
        <authorList>
            <person name="Denoeud F."/>
            <person name="Carretero-Paulet L."/>
            <person name="Dereeper A."/>
            <person name="Droc G."/>
            <person name="Guyot R."/>
            <person name="Pietrella M."/>
            <person name="Zheng C."/>
            <person name="Alberti A."/>
            <person name="Anthony F."/>
            <person name="Aprea G."/>
            <person name="Aury J.M."/>
            <person name="Bento P."/>
            <person name="Bernard M."/>
            <person name="Bocs S."/>
            <person name="Campa C."/>
            <person name="Cenci A."/>
            <person name="Combes M.C."/>
            <person name="Crouzillat D."/>
            <person name="Da Silva C."/>
            <person name="Daddiego L."/>
            <person name="De Bellis F."/>
            <person name="Dussert S."/>
            <person name="Garsmeur O."/>
            <person name="Gayraud T."/>
            <person name="Guignon V."/>
            <person name="Jahn K."/>
            <person name="Jamilloux V."/>
            <person name="Joet T."/>
            <person name="Labadie K."/>
            <person name="Lan T."/>
            <person name="Leclercq J."/>
            <person name="Lepelley M."/>
            <person name="Leroy T."/>
            <person name="Li L.T."/>
            <person name="Librado P."/>
            <person name="Lopez L."/>
            <person name="Munoz A."/>
            <person name="Noel B."/>
            <person name="Pallavicini A."/>
            <person name="Perrotta G."/>
            <person name="Poncet V."/>
            <person name="Pot D."/>
            <person name="Priyono X."/>
            <person name="Rigoreau M."/>
            <person name="Rouard M."/>
            <person name="Rozas J."/>
            <person name="Tranchant-Dubreuil C."/>
            <person name="VanBuren R."/>
            <person name="Zhang Q."/>
            <person name="Andrade A.C."/>
            <person name="Argout X."/>
            <person name="Bertrand B."/>
            <person name="de Kochko A."/>
            <person name="Graziosi G."/>
            <person name="Henry R.J."/>
            <person name="Jayarama X."/>
            <person name="Ming R."/>
            <person name="Nagai C."/>
            <person name="Rounsley S."/>
            <person name="Sankoff D."/>
            <person name="Giuliano G."/>
            <person name="Albert V.A."/>
            <person name="Wincker P."/>
            <person name="Lashermes P."/>
        </authorList>
    </citation>
    <scope>NUCLEOTIDE SEQUENCE [LARGE SCALE GENOMIC DNA]</scope>
    <source>
        <strain evidence="8">cv. DH200-94</strain>
    </source>
</reference>
<evidence type="ECO:0000256" key="5">
    <source>
        <dbReference type="ARBA" id="ARBA00022840"/>
    </source>
</evidence>
<proteinExistence type="predicted"/>
<dbReference type="InterPro" id="IPR011009">
    <property type="entry name" value="Kinase-like_dom_sf"/>
</dbReference>
<dbReference type="STRING" id="49390.A0A068VAG6"/>
<dbReference type="GO" id="GO:0004674">
    <property type="term" value="F:protein serine/threonine kinase activity"/>
    <property type="evidence" value="ECO:0007669"/>
    <property type="project" value="UniProtKB-KW"/>
</dbReference>
<dbReference type="InParanoid" id="A0A068VAG6"/>
<keyword evidence="5" id="KW-0067">ATP-binding</keyword>
<evidence type="ECO:0000313" key="8">
    <source>
        <dbReference type="Proteomes" id="UP000295252"/>
    </source>
</evidence>
<keyword evidence="1" id="KW-0723">Serine/threonine-protein kinase</keyword>
<dbReference type="PROSITE" id="PS50011">
    <property type="entry name" value="PROTEIN_KINASE_DOM"/>
    <property type="match status" value="1"/>
</dbReference>
<evidence type="ECO:0000313" key="7">
    <source>
        <dbReference type="EMBL" id="CDP17676.1"/>
    </source>
</evidence>
<dbReference type="PANTHER" id="PTHR27002">
    <property type="entry name" value="RECEPTOR-LIKE SERINE/THREONINE-PROTEIN KINASE SD1-8"/>
    <property type="match status" value="1"/>
</dbReference>
<dbReference type="AlphaFoldDB" id="A0A068VAG6"/>
<dbReference type="SUPFAM" id="SSF56112">
    <property type="entry name" value="Protein kinase-like (PK-like)"/>
    <property type="match status" value="1"/>
</dbReference>
<keyword evidence="8" id="KW-1185">Reference proteome</keyword>
<dbReference type="Proteomes" id="UP000295252">
    <property type="component" value="Chromosome I"/>
</dbReference>
<dbReference type="InterPro" id="IPR000719">
    <property type="entry name" value="Prot_kinase_dom"/>
</dbReference>
<accession>A0A068VAG6</accession>
<dbReference type="PhylomeDB" id="A0A068VAG6"/>
<feature type="domain" description="Protein kinase" evidence="6">
    <location>
        <begin position="1"/>
        <end position="113"/>
    </location>
</feature>
<gene>
    <name evidence="7" type="ORF">GSCOC_T00013218001</name>
</gene>
<dbReference type="OrthoDB" id="4062651at2759"/>
<dbReference type="OMA" id="WNANEAT"/>
<organism evidence="7 8">
    <name type="scientific">Coffea canephora</name>
    <name type="common">Robusta coffee</name>
    <dbReference type="NCBI Taxonomy" id="49390"/>
    <lineage>
        <taxon>Eukaryota</taxon>
        <taxon>Viridiplantae</taxon>
        <taxon>Streptophyta</taxon>
        <taxon>Embryophyta</taxon>
        <taxon>Tracheophyta</taxon>
        <taxon>Spermatophyta</taxon>
        <taxon>Magnoliopsida</taxon>
        <taxon>eudicotyledons</taxon>
        <taxon>Gunneridae</taxon>
        <taxon>Pentapetalae</taxon>
        <taxon>asterids</taxon>
        <taxon>lamiids</taxon>
        <taxon>Gentianales</taxon>
        <taxon>Rubiaceae</taxon>
        <taxon>Ixoroideae</taxon>
        <taxon>Gardenieae complex</taxon>
        <taxon>Bertiereae - Coffeeae clade</taxon>
        <taxon>Coffeeae</taxon>
        <taxon>Coffea</taxon>
    </lineage>
</organism>